<dbReference type="GO" id="GO:0020037">
    <property type="term" value="F:heme binding"/>
    <property type="evidence" value="ECO:0007669"/>
    <property type="project" value="InterPro"/>
</dbReference>
<evidence type="ECO:0008006" key="5">
    <source>
        <dbReference type="Google" id="ProtNLM"/>
    </source>
</evidence>
<feature type="region of interest" description="Disordered" evidence="1">
    <location>
        <begin position="79"/>
        <end position="106"/>
    </location>
</feature>
<protein>
    <recommendedName>
        <fullName evidence="5">Cytochrome c domain-containing protein</fullName>
    </recommendedName>
</protein>
<evidence type="ECO:0000256" key="2">
    <source>
        <dbReference type="SAM" id="SignalP"/>
    </source>
</evidence>
<gene>
    <name evidence="3" type="ORF">IC761_20090</name>
</gene>
<sequence length="106" mass="10944">MILAAGAALTATVASAQNLDAGKPPEKLFADGCSACHRSPRGLAKGRYILTLSWFLQDHYSTGSDTAKALAAYLVSVDTPPPGAATKPGPKSAKSKPRPPKPVQSQ</sequence>
<accession>A0A7S9DCJ2</accession>
<dbReference type="AlphaFoldDB" id="A0A7S9DCJ2"/>
<dbReference type="InterPro" id="IPR036909">
    <property type="entry name" value="Cyt_c-like_dom_sf"/>
</dbReference>
<keyword evidence="4" id="KW-1185">Reference proteome</keyword>
<evidence type="ECO:0000313" key="3">
    <source>
        <dbReference type="EMBL" id="QPF95262.1"/>
    </source>
</evidence>
<reference evidence="3 4" key="1">
    <citation type="submission" date="2020-09" db="EMBL/GenBank/DDBJ databases">
        <title>Complete genomes of bradyrhizobia occurring on native shrubby legumes in Australia.</title>
        <authorList>
            <person name="Lafay B."/>
        </authorList>
    </citation>
    <scope>NUCLEOTIDE SEQUENCE [LARGE SCALE GENOMIC DNA]</scope>
    <source>
        <strain evidence="3 4">BDV5040</strain>
    </source>
</reference>
<name>A0A7S9DCJ2_9BRAD</name>
<organism evidence="3 4">
    <name type="scientific">Bradyrhizobium commune</name>
    <dbReference type="NCBI Taxonomy" id="83627"/>
    <lineage>
        <taxon>Bacteria</taxon>
        <taxon>Pseudomonadati</taxon>
        <taxon>Pseudomonadota</taxon>
        <taxon>Alphaproteobacteria</taxon>
        <taxon>Hyphomicrobiales</taxon>
        <taxon>Nitrobacteraceae</taxon>
        <taxon>Bradyrhizobium</taxon>
    </lineage>
</organism>
<dbReference type="RefSeq" id="WP_195804717.1">
    <property type="nucleotide sequence ID" value="NZ_CP061379.1"/>
</dbReference>
<dbReference type="KEGG" id="bcou:IC761_20090"/>
<dbReference type="SUPFAM" id="SSF46626">
    <property type="entry name" value="Cytochrome c"/>
    <property type="match status" value="1"/>
</dbReference>
<feature type="signal peptide" evidence="2">
    <location>
        <begin position="1"/>
        <end position="16"/>
    </location>
</feature>
<dbReference type="Proteomes" id="UP000594621">
    <property type="component" value="Chromosome"/>
</dbReference>
<evidence type="ECO:0000313" key="4">
    <source>
        <dbReference type="Proteomes" id="UP000594621"/>
    </source>
</evidence>
<dbReference type="EMBL" id="CP061379">
    <property type="protein sequence ID" value="QPF95262.1"/>
    <property type="molecule type" value="Genomic_DNA"/>
</dbReference>
<keyword evidence="2" id="KW-0732">Signal</keyword>
<evidence type="ECO:0000256" key="1">
    <source>
        <dbReference type="SAM" id="MobiDB-lite"/>
    </source>
</evidence>
<proteinExistence type="predicted"/>
<feature type="chain" id="PRO_5032877810" description="Cytochrome c domain-containing protein" evidence="2">
    <location>
        <begin position="17"/>
        <end position="106"/>
    </location>
</feature>
<dbReference type="GO" id="GO:0009055">
    <property type="term" value="F:electron transfer activity"/>
    <property type="evidence" value="ECO:0007669"/>
    <property type="project" value="InterPro"/>
</dbReference>